<gene>
    <name evidence="1" type="ORF">B296_00023264</name>
</gene>
<dbReference type="EMBL" id="AMZH03003997">
    <property type="protein sequence ID" value="RRT70490.1"/>
    <property type="molecule type" value="Genomic_DNA"/>
</dbReference>
<sequence>METKHATPAATRSLVFVFVSDLDSSISRHRHSPVPAVPLTLLIRRSDPSNLCASHLMSPTLQRPGGTEETKPVRALRRYNQRRRYRGRVSAPTYFQYNTEQRRLPLPAD</sequence>
<name>A0A427A2M0_ENSVE</name>
<proteinExistence type="predicted"/>
<evidence type="ECO:0000313" key="2">
    <source>
        <dbReference type="Proteomes" id="UP000287651"/>
    </source>
</evidence>
<dbReference type="Proteomes" id="UP000287651">
    <property type="component" value="Unassembled WGS sequence"/>
</dbReference>
<dbReference type="AlphaFoldDB" id="A0A427A2M0"/>
<evidence type="ECO:0000313" key="1">
    <source>
        <dbReference type="EMBL" id="RRT70490.1"/>
    </source>
</evidence>
<comment type="caution">
    <text evidence="1">The sequence shown here is derived from an EMBL/GenBank/DDBJ whole genome shotgun (WGS) entry which is preliminary data.</text>
</comment>
<reference evidence="1 2" key="1">
    <citation type="journal article" date="2014" name="Agronomy (Basel)">
        <title>A Draft Genome Sequence for Ensete ventricosum, the Drought-Tolerant Tree Against Hunger.</title>
        <authorList>
            <person name="Harrison J."/>
            <person name="Moore K.A."/>
            <person name="Paszkiewicz K."/>
            <person name="Jones T."/>
            <person name="Grant M."/>
            <person name="Ambacheew D."/>
            <person name="Muzemil S."/>
            <person name="Studholme D.J."/>
        </authorList>
    </citation>
    <scope>NUCLEOTIDE SEQUENCE [LARGE SCALE GENOMIC DNA]</scope>
</reference>
<organism evidence="1 2">
    <name type="scientific">Ensete ventricosum</name>
    <name type="common">Abyssinian banana</name>
    <name type="synonym">Musa ensete</name>
    <dbReference type="NCBI Taxonomy" id="4639"/>
    <lineage>
        <taxon>Eukaryota</taxon>
        <taxon>Viridiplantae</taxon>
        <taxon>Streptophyta</taxon>
        <taxon>Embryophyta</taxon>
        <taxon>Tracheophyta</taxon>
        <taxon>Spermatophyta</taxon>
        <taxon>Magnoliopsida</taxon>
        <taxon>Liliopsida</taxon>
        <taxon>Zingiberales</taxon>
        <taxon>Musaceae</taxon>
        <taxon>Ensete</taxon>
    </lineage>
</organism>
<accession>A0A427A2M0</accession>
<protein>
    <submittedName>
        <fullName evidence="1">Uncharacterized protein</fullName>
    </submittedName>
</protein>